<dbReference type="PANTHER" id="PTHR11566">
    <property type="entry name" value="DYNAMIN"/>
    <property type="match status" value="1"/>
</dbReference>
<dbReference type="PROSITE" id="PS51388">
    <property type="entry name" value="GED"/>
    <property type="match status" value="1"/>
</dbReference>
<feature type="region of interest" description="Disordered" evidence="3">
    <location>
        <begin position="439"/>
        <end position="465"/>
    </location>
</feature>
<dbReference type="EMBL" id="JAAVMX010000005">
    <property type="protein sequence ID" value="KAF4507924.1"/>
    <property type="molecule type" value="Genomic_DNA"/>
</dbReference>
<organism evidence="6 7">
    <name type="scientific">Ophiocordyceps sinensis</name>
    <dbReference type="NCBI Taxonomy" id="72228"/>
    <lineage>
        <taxon>Eukaryota</taxon>
        <taxon>Fungi</taxon>
        <taxon>Dikarya</taxon>
        <taxon>Ascomycota</taxon>
        <taxon>Pezizomycotina</taxon>
        <taxon>Sordariomycetes</taxon>
        <taxon>Hypocreomycetidae</taxon>
        <taxon>Hypocreales</taxon>
        <taxon>Ophiocordycipitaceae</taxon>
        <taxon>Ophiocordyceps</taxon>
    </lineage>
</organism>
<dbReference type="GO" id="GO:0048312">
    <property type="term" value="P:intracellular distribution of mitochondria"/>
    <property type="evidence" value="ECO:0007669"/>
    <property type="project" value="TreeGrafter"/>
</dbReference>
<dbReference type="InterPro" id="IPR027417">
    <property type="entry name" value="P-loop_NTPase"/>
</dbReference>
<evidence type="ECO:0000313" key="7">
    <source>
        <dbReference type="Proteomes" id="UP000557566"/>
    </source>
</evidence>
<dbReference type="CDD" id="cd08771">
    <property type="entry name" value="DLP_1"/>
    <property type="match status" value="1"/>
</dbReference>
<comment type="caution">
    <text evidence="6">The sequence shown here is derived from an EMBL/GenBank/DDBJ whole genome shotgun (WGS) entry which is preliminary data.</text>
</comment>
<dbReference type="GO" id="GO:0000266">
    <property type="term" value="P:mitochondrial fission"/>
    <property type="evidence" value="ECO:0007669"/>
    <property type="project" value="TreeGrafter"/>
</dbReference>
<dbReference type="SMART" id="SM00053">
    <property type="entry name" value="DYNc"/>
    <property type="match status" value="1"/>
</dbReference>
<reference evidence="6 7" key="1">
    <citation type="journal article" date="2020" name="Genome Biol. Evol.">
        <title>A new high-quality draft genome assembly of the Chinese cordyceps Ophiocordyceps sinensis.</title>
        <authorList>
            <person name="Shu R."/>
            <person name="Zhang J."/>
            <person name="Meng Q."/>
            <person name="Zhang H."/>
            <person name="Zhou G."/>
            <person name="Li M."/>
            <person name="Wu P."/>
            <person name="Zhao Y."/>
            <person name="Chen C."/>
            <person name="Qin Q."/>
        </authorList>
    </citation>
    <scope>NUCLEOTIDE SEQUENCE [LARGE SCALE GENOMIC DNA]</scope>
    <source>
        <strain evidence="6 7">IOZ07</strain>
    </source>
</reference>
<dbReference type="PROSITE" id="PS51718">
    <property type="entry name" value="G_DYNAMIN_2"/>
    <property type="match status" value="1"/>
</dbReference>
<keyword evidence="1" id="KW-0547">Nucleotide-binding</keyword>
<dbReference type="PRINTS" id="PR00195">
    <property type="entry name" value="DYNAMIN"/>
</dbReference>
<feature type="domain" description="Dynamin-type G" evidence="5">
    <location>
        <begin position="28"/>
        <end position="320"/>
    </location>
</feature>
<gene>
    <name evidence="6" type="ORF">G6O67_004370</name>
</gene>
<evidence type="ECO:0008006" key="8">
    <source>
        <dbReference type="Google" id="ProtNLM"/>
    </source>
</evidence>
<proteinExistence type="predicted"/>
<dbReference type="Proteomes" id="UP000557566">
    <property type="component" value="Unassembled WGS sequence"/>
</dbReference>
<dbReference type="InterPro" id="IPR001401">
    <property type="entry name" value="Dynamin_GTPase"/>
</dbReference>
<keyword evidence="7" id="KW-1185">Reference proteome</keyword>
<dbReference type="InterPro" id="IPR020850">
    <property type="entry name" value="GED_dom"/>
</dbReference>
<dbReference type="Gene3D" id="1.20.120.1240">
    <property type="entry name" value="Dynamin, middle domain"/>
    <property type="match status" value="1"/>
</dbReference>
<dbReference type="OrthoDB" id="415706at2759"/>
<protein>
    <recommendedName>
        <fullName evidence="8">Interferon-induced GTP-binding protein Mx2</fullName>
    </recommendedName>
</protein>
<dbReference type="GO" id="GO:0003924">
    <property type="term" value="F:GTPase activity"/>
    <property type="evidence" value="ECO:0007669"/>
    <property type="project" value="InterPro"/>
</dbReference>
<evidence type="ECO:0000256" key="1">
    <source>
        <dbReference type="ARBA" id="ARBA00022741"/>
    </source>
</evidence>
<accession>A0A8H4PP23</accession>
<dbReference type="InterPro" id="IPR000375">
    <property type="entry name" value="Dynamin_stalk"/>
</dbReference>
<evidence type="ECO:0000313" key="6">
    <source>
        <dbReference type="EMBL" id="KAF4507924.1"/>
    </source>
</evidence>
<dbReference type="InterPro" id="IPR022812">
    <property type="entry name" value="Dynamin"/>
</dbReference>
<dbReference type="Pfam" id="PF00350">
    <property type="entry name" value="Dynamin_N"/>
    <property type="match status" value="1"/>
</dbReference>
<dbReference type="InterPro" id="IPR030381">
    <property type="entry name" value="G_DYNAMIN_dom"/>
</dbReference>
<dbReference type="GO" id="GO:0016020">
    <property type="term" value="C:membrane"/>
    <property type="evidence" value="ECO:0007669"/>
    <property type="project" value="TreeGrafter"/>
</dbReference>
<dbReference type="GO" id="GO:0005874">
    <property type="term" value="C:microtubule"/>
    <property type="evidence" value="ECO:0007669"/>
    <property type="project" value="TreeGrafter"/>
</dbReference>
<dbReference type="GO" id="GO:0005525">
    <property type="term" value="F:GTP binding"/>
    <property type="evidence" value="ECO:0007669"/>
    <property type="project" value="InterPro"/>
</dbReference>
<dbReference type="GO" id="GO:0006897">
    <property type="term" value="P:endocytosis"/>
    <property type="evidence" value="ECO:0007669"/>
    <property type="project" value="TreeGrafter"/>
</dbReference>
<dbReference type="GO" id="GO:0016559">
    <property type="term" value="P:peroxisome fission"/>
    <property type="evidence" value="ECO:0007669"/>
    <property type="project" value="TreeGrafter"/>
</dbReference>
<keyword evidence="2" id="KW-0342">GTP-binding</keyword>
<dbReference type="Gene3D" id="3.40.50.300">
    <property type="entry name" value="P-loop containing nucleotide triphosphate hydrolases"/>
    <property type="match status" value="1"/>
</dbReference>
<evidence type="ECO:0000259" key="5">
    <source>
        <dbReference type="PROSITE" id="PS51718"/>
    </source>
</evidence>
<dbReference type="InterPro" id="IPR045063">
    <property type="entry name" value="Dynamin_N"/>
</dbReference>
<feature type="compositionally biased region" description="Basic and acidic residues" evidence="3">
    <location>
        <begin position="456"/>
        <end position="465"/>
    </location>
</feature>
<dbReference type="SUPFAM" id="SSF52540">
    <property type="entry name" value="P-loop containing nucleoside triphosphate hydrolases"/>
    <property type="match status" value="1"/>
</dbReference>
<dbReference type="FunFam" id="3.40.50.300:FF:001425">
    <property type="entry name" value="Dynamin GTPase, putative"/>
    <property type="match status" value="1"/>
</dbReference>
<dbReference type="GO" id="GO:0008017">
    <property type="term" value="F:microtubule binding"/>
    <property type="evidence" value="ECO:0007669"/>
    <property type="project" value="TreeGrafter"/>
</dbReference>
<dbReference type="Pfam" id="PF01031">
    <property type="entry name" value="Dynamin_M"/>
    <property type="match status" value="1"/>
</dbReference>
<evidence type="ECO:0000256" key="2">
    <source>
        <dbReference type="ARBA" id="ARBA00023134"/>
    </source>
</evidence>
<evidence type="ECO:0000256" key="3">
    <source>
        <dbReference type="SAM" id="MobiDB-lite"/>
    </source>
</evidence>
<dbReference type="AlphaFoldDB" id="A0A8H4PP23"/>
<feature type="domain" description="GED" evidence="4">
    <location>
        <begin position="653"/>
        <end position="739"/>
    </location>
</feature>
<evidence type="ECO:0000259" key="4">
    <source>
        <dbReference type="PROSITE" id="PS51388"/>
    </source>
</evidence>
<dbReference type="GO" id="GO:0005739">
    <property type="term" value="C:mitochondrion"/>
    <property type="evidence" value="ECO:0007669"/>
    <property type="project" value="TreeGrafter"/>
</dbReference>
<name>A0A8H4PP23_9HYPO</name>
<sequence length="739" mass="82314">MAALGSELGNAVMLAKIDKLRELNVGSLIPLPQLVVVGDQSSGKSSVLESLTGFSFPRDVGLCTRYATQITCFRDPIRSVTVSIIPRPDAHEELKAKLLGFKRQANELSNDDLANIFHEANTVMGIRMTTDAENPGSVAFSQDILKIEIHGPDQSHLTVIDVPGIFRVPTPGLTTVTDIMLIESMVKSYMSNSRTIILAVMPCNVDIATQEILKLAEVADPEGARTMGVLTKPDLATEAATREAVMDLVLGKRSDLKLGYYVVKNRSADDKTSTLAQRVEGERAFFMAPPWTRVSDRCGIAALKGCLRRLLMKISKVELPHVQREIKERLRKCKADLETMGPARADQNSQRLYLGKLAGRVQAITHSALNGYYAGEDIFSTHPKFKLITRIIHLNEGFANSFWTSGHLQDFEKEQVVENEPLLDDDAASDGYCDDAASDGSCDDAASDSSCDNASDDGHDKAERGVLREQYPELAGIILAEKYECPQVLMSTIMESIEAVYQSNRGPELGTYGGTILSSVFSKQSEKWEPLALSHASDAIAMVHDFMFCLIEHLCPEKQVRSELWEKLLIEELCEKYRKAMDHTRFLLAIERGGRPSTFNHYFADTLQNKRAERLYKPLLQKATHVLGSKCQYVEVGEIRRRTVSKKNSEQVCEDILDTLTSYYKLARKRFVDVLCQHVISHYLLEGAESPTRLFSPEFVMGLDADQLESIAGEDEESKEQRQVLQRDVKNLEAALKVL</sequence>
<dbReference type="PANTHER" id="PTHR11566:SF215">
    <property type="entry name" value="DYNAMIN GTPASE"/>
    <property type="match status" value="1"/>
</dbReference>